<evidence type="ECO:0000313" key="2">
    <source>
        <dbReference type="WBParaSite" id="EN70_10607"/>
    </source>
</evidence>
<protein>
    <submittedName>
        <fullName evidence="2">Pentatricopeptide repeat-containing protein</fullName>
    </submittedName>
</protein>
<dbReference type="InterPro" id="IPR036397">
    <property type="entry name" value="RNaseH_sf"/>
</dbReference>
<proteinExistence type="predicted"/>
<accession>A0A1I7V744</accession>
<organism evidence="1 2">
    <name type="scientific">Loa loa</name>
    <name type="common">Eye worm</name>
    <name type="synonym">Filaria loa</name>
    <dbReference type="NCBI Taxonomy" id="7209"/>
    <lineage>
        <taxon>Eukaryota</taxon>
        <taxon>Metazoa</taxon>
        <taxon>Ecdysozoa</taxon>
        <taxon>Nematoda</taxon>
        <taxon>Chromadorea</taxon>
        <taxon>Rhabditida</taxon>
        <taxon>Spirurina</taxon>
        <taxon>Spiruromorpha</taxon>
        <taxon>Filarioidea</taxon>
        <taxon>Onchocercidae</taxon>
        <taxon>Loa</taxon>
    </lineage>
</organism>
<dbReference type="Proteomes" id="UP000095285">
    <property type="component" value="Unassembled WGS sequence"/>
</dbReference>
<name>A0A1I7V744_LOALO</name>
<keyword evidence="1" id="KW-1185">Reference proteome</keyword>
<dbReference type="WBParaSite" id="EN70_10607">
    <property type="protein sequence ID" value="EN70_10607"/>
    <property type="gene ID" value="EN70_10607"/>
</dbReference>
<sequence>MVERPGWLTKGESDWPYLEINIDEDYNESENVEQNPKIVVAHITINKAFKFIDAIRFTTRVRRARAFARVGLDYLDSVSIETETGVTKRWVALFACFTTRAVHLELADSLSAESGGAVIAAFVDGDGIGGGGILDEAPIE</sequence>
<dbReference type="GO" id="GO:0003676">
    <property type="term" value="F:nucleic acid binding"/>
    <property type="evidence" value="ECO:0007669"/>
    <property type="project" value="InterPro"/>
</dbReference>
<dbReference type="Gene3D" id="3.30.420.10">
    <property type="entry name" value="Ribonuclease H-like superfamily/Ribonuclease H"/>
    <property type="match status" value="1"/>
</dbReference>
<reference evidence="2" key="2">
    <citation type="submission" date="2016-11" db="UniProtKB">
        <authorList>
            <consortium name="WormBaseParasite"/>
        </authorList>
    </citation>
    <scope>IDENTIFICATION</scope>
</reference>
<reference evidence="1" key="1">
    <citation type="submission" date="2012-04" db="EMBL/GenBank/DDBJ databases">
        <title>The Genome Sequence of Loa loa.</title>
        <authorList>
            <consortium name="The Broad Institute Genome Sequencing Platform"/>
            <consortium name="Broad Institute Genome Sequencing Center for Infectious Disease"/>
            <person name="Nutman T.B."/>
            <person name="Fink D.L."/>
            <person name="Russ C."/>
            <person name="Young S."/>
            <person name="Zeng Q."/>
            <person name="Gargeya S."/>
            <person name="Alvarado L."/>
            <person name="Berlin A."/>
            <person name="Chapman S.B."/>
            <person name="Chen Z."/>
            <person name="Freedman E."/>
            <person name="Gellesch M."/>
            <person name="Goldberg J."/>
            <person name="Griggs A."/>
            <person name="Gujja S."/>
            <person name="Heilman E.R."/>
            <person name="Heiman D."/>
            <person name="Howarth C."/>
            <person name="Mehta T."/>
            <person name="Neiman D."/>
            <person name="Pearson M."/>
            <person name="Roberts A."/>
            <person name="Saif S."/>
            <person name="Shea T."/>
            <person name="Shenoy N."/>
            <person name="Sisk P."/>
            <person name="Stolte C."/>
            <person name="Sykes S."/>
            <person name="White J."/>
            <person name="Yandava C."/>
            <person name="Haas B."/>
            <person name="Henn M.R."/>
            <person name="Nusbaum C."/>
            <person name="Birren B."/>
        </authorList>
    </citation>
    <scope>NUCLEOTIDE SEQUENCE [LARGE SCALE GENOMIC DNA]</scope>
</reference>
<evidence type="ECO:0000313" key="1">
    <source>
        <dbReference type="Proteomes" id="UP000095285"/>
    </source>
</evidence>
<dbReference type="AlphaFoldDB" id="A0A1I7V744"/>